<dbReference type="EMBL" id="JAPFQI010000032">
    <property type="protein sequence ID" value="MCW8088294.1"/>
    <property type="molecule type" value="Genomic_DNA"/>
</dbReference>
<accession>A0ABT3P1J6</accession>
<keyword evidence="1" id="KW-0732">Signal</keyword>
<comment type="caution">
    <text evidence="2">The sequence shown here is derived from an EMBL/GenBank/DDBJ whole genome shotgun (WGS) entry which is preliminary data.</text>
</comment>
<evidence type="ECO:0008006" key="4">
    <source>
        <dbReference type="Google" id="ProtNLM"/>
    </source>
</evidence>
<proteinExistence type="predicted"/>
<dbReference type="Proteomes" id="UP001526430">
    <property type="component" value="Unassembled WGS sequence"/>
</dbReference>
<feature type="chain" id="PRO_5047176138" description="Secreted protein" evidence="1">
    <location>
        <begin position="26"/>
        <end position="130"/>
    </location>
</feature>
<name>A0ABT3P1J6_9PROT</name>
<dbReference type="RefSeq" id="WP_301592492.1">
    <property type="nucleotide sequence ID" value="NZ_JAPFQI010000032.1"/>
</dbReference>
<evidence type="ECO:0000313" key="2">
    <source>
        <dbReference type="EMBL" id="MCW8088294.1"/>
    </source>
</evidence>
<evidence type="ECO:0000313" key="3">
    <source>
        <dbReference type="Proteomes" id="UP001526430"/>
    </source>
</evidence>
<keyword evidence="3" id="KW-1185">Reference proteome</keyword>
<organism evidence="2 3">
    <name type="scientific">Sabulicella glaciei</name>
    <dbReference type="NCBI Taxonomy" id="2984948"/>
    <lineage>
        <taxon>Bacteria</taxon>
        <taxon>Pseudomonadati</taxon>
        <taxon>Pseudomonadota</taxon>
        <taxon>Alphaproteobacteria</taxon>
        <taxon>Acetobacterales</taxon>
        <taxon>Acetobacteraceae</taxon>
        <taxon>Sabulicella</taxon>
    </lineage>
</organism>
<gene>
    <name evidence="2" type="ORF">OF850_22150</name>
</gene>
<protein>
    <recommendedName>
        <fullName evidence="4">Secreted protein</fullName>
    </recommendedName>
</protein>
<evidence type="ECO:0000256" key="1">
    <source>
        <dbReference type="SAM" id="SignalP"/>
    </source>
</evidence>
<sequence>MTVFKNALAVAAVTAAFLGTGMANAQSCPCMNRGAEDSSIDYGPGQPNNVVGGGRLVALFEEENHSATYFEPQYEQQAQRRMVSHVYTSGDGRAEVVWVPEGTQAATLATLGGDGSLLQTRIGRQRIASR</sequence>
<reference evidence="2 3" key="1">
    <citation type="submission" date="2022-10" db="EMBL/GenBank/DDBJ databases">
        <title>Roseococcus glaciei nov., sp. nov., isolated from glacier.</title>
        <authorList>
            <person name="Liu Q."/>
            <person name="Xin Y.-H."/>
        </authorList>
    </citation>
    <scope>NUCLEOTIDE SEQUENCE [LARGE SCALE GENOMIC DNA]</scope>
    <source>
        <strain evidence="2 3">MDT2-1-1</strain>
    </source>
</reference>
<feature type="signal peptide" evidence="1">
    <location>
        <begin position="1"/>
        <end position="25"/>
    </location>
</feature>